<sequence length="345" mass="38528">MRCCLRIGPTVTATSRACSTRAASGDVPPSLNRGTALQPTSLKPTATATMRATLLAPLDLAFKVDNRQYEIDNDPYARLSPVDVFVYQTKFATKHFFCPLCFAIDTTTGKPFASIEEVGAHIRQHALTIQRLHTDPTEVLELLQLHYLNTTYTYWTAQKPPQPHVQIYTPADRLDARVDHLKVAEVTGEKNCLVCGLNYDDDDADEMVQHMFDLHREHFDARPIACFKCAAPCASFKAVREHFVNEHVIFNQESACTYCGRGSFADEKAFKDHMVKAGELMRCPVDGCTHPHEFDIVDELMAHIAQAHPADAKTYNSDTIQLSAHKIPSLMNATYECSGVFRSSC</sequence>
<dbReference type="InterPro" id="IPR013087">
    <property type="entry name" value="Znf_C2H2_type"/>
</dbReference>
<evidence type="ECO:0000313" key="2">
    <source>
        <dbReference type="EMBL" id="CUG91691.1"/>
    </source>
</evidence>
<evidence type="ECO:0000259" key="1">
    <source>
        <dbReference type="SMART" id="SM00355"/>
    </source>
</evidence>
<dbReference type="SMART" id="SM00355">
    <property type="entry name" value="ZnF_C2H2"/>
    <property type="match status" value="4"/>
</dbReference>
<organism evidence="2 3">
    <name type="scientific">Bodo saltans</name>
    <name type="common">Flagellated protozoan</name>
    <dbReference type="NCBI Taxonomy" id="75058"/>
    <lineage>
        <taxon>Eukaryota</taxon>
        <taxon>Discoba</taxon>
        <taxon>Euglenozoa</taxon>
        <taxon>Kinetoplastea</taxon>
        <taxon>Metakinetoplastina</taxon>
        <taxon>Eubodonida</taxon>
        <taxon>Bodonidae</taxon>
        <taxon>Bodo</taxon>
    </lineage>
</organism>
<reference evidence="3" key="1">
    <citation type="submission" date="2015-09" db="EMBL/GenBank/DDBJ databases">
        <authorList>
            <consortium name="Pathogen Informatics"/>
        </authorList>
    </citation>
    <scope>NUCLEOTIDE SEQUENCE [LARGE SCALE GENOMIC DNA]</scope>
    <source>
        <strain evidence="3">Lake Konstanz</strain>
    </source>
</reference>
<proteinExistence type="predicted"/>
<protein>
    <submittedName>
        <fullName evidence="2">Zinc finger protein, putative</fullName>
    </submittedName>
</protein>
<dbReference type="VEuPathDB" id="TriTrypDB:BSAL_33565"/>
<name>A0A0S4JM32_BODSA</name>
<gene>
    <name evidence="2" type="ORF">BSAL_33565</name>
</gene>
<feature type="domain" description="C2H2-type" evidence="1">
    <location>
        <begin position="96"/>
        <end position="125"/>
    </location>
</feature>
<accession>A0A0S4JM32</accession>
<dbReference type="AlphaFoldDB" id="A0A0S4JM32"/>
<dbReference type="EMBL" id="CYKH01001957">
    <property type="protein sequence ID" value="CUG91691.1"/>
    <property type="molecule type" value="Genomic_DNA"/>
</dbReference>
<evidence type="ECO:0000313" key="3">
    <source>
        <dbReference type="Proteomes" id="UP000051952"/>
    </source>
</evidence>
<feature type="domain" description="C2H2-type" evidence="1">
    <location>
        <begin position="224"/>
        <end position="247"/>
    </location>
</feature>
<feature type="domain" description="C2H2-type" evidence="1">
    <location>
        <begin position="281"/>
        <end position="308"/>
    </location>
</feature>
<dbReference type="Proteomes" id="UP000051952">
    <property type="component" value="Unassembled WGS sequence"/>
</dbReference>
<feature type="domain" description="C2H2-type" evidence="1">
    <location>
        <begin position="190"/>
        <end position="215"/>
    </location>
</feature>
<keyword evidence="3" id="KW-1185">Reference proteome</keyword>